<feature type="transmembrane region" description="Helical" evidence="6">
    <location>
        <begin position="103"/>
        <end position="125"/>
    </location>
</feature>
<dbReference type="AlphaFoldDB" id="A0A0A2WRN6"/>
<comment type="subcellular location">
    <subcellularLocation>
        <location evidence="1">Membrane</location>
        <topology evidence="1">Multi-pass membrane protein</topology>
    </subcellularLocation>
</comment>
<feature type="transmembrane region" description="Helical" evidence="6">
    <location>
        <begin position="66"/>
        <end position="82"/>
    </location>
</feature>
<keyword evidence="4 6" id="KW-1133">Transmembrane helix</keyword>
<evidence type="ECO:0000256" key="4">
    <source>
        <dbReference type="ARBA" id="ARBA00022989"/>
    </source>
</evidence>
<evidence type="ECO:0000256" key="5">
    <source>
        <dbReference type="ARBA" id="ARBA00023136"/>
    </source>
</evidence>
<feature type="transmembrane region" description="Helical" evidence="6">
    <location>
        <begin position="163"/>
        <end position="183"/>
    </location>
</feature>
<evidence type="ECO:0000256" key="3">
    <source>
        <dbReference type="ARBA" id="ARBA00022692"/>
    </source>
</evidence>
<evidence type="ECO:0000256" key="6">
    <source>
        <dbReference type="SAM" id="Phobius"/>
    </source>
</evidence>
<dbReference type="PANTHER" id="PTHR30238">
    <property type="entry name" value="MEMBRANE BOUND PREDICTED REDOX MODULATOR"/>
    <property type="match status" value="1"/>
</dbReference>
<evidence type="ECO:0000313" key="7">
    <source>
        <dbReference type="EMBL" id="KGQ21432.1"/>
    </source>
</evidence>
<evidence type="ECO:0000256" key="2">
    <source>
        <dbReference type="ARBA" id="ARBA00007511"/>
    </source>
</evidence>
<comment type="similarity">
    <text evidence="2">Belongs to the TerC family.</text>
</comment>
<comment type="caution">
    <text evidence="7">The sequence shown here is derived from an EMBL/GenBank/DDBJ whole genome shotgun (WGS) entry which is preliminary data.</text>
</comment>
<dbReference type="RefSeq" id="WP_038066008.1">
    <property type="nucleotide sequence ID" value="NZ_JPSL02000037.1"/>
</dbReference>
<proteinExistence type="inferred from homology"/>
<sequence>MSEAFLVVLSIVALEALLSGDNAMVLAVMVKPLPPHLRTRALLYGLVGAYLLRGLALVFALWLMRLWWVEVLGGLYLVYLMLRHFRGEAKEAPSLTARDFFRLVVLINLVDLAFAIDSILVVVAFSKDLPLVFLGVALGILLIRLAAGGMVRLMEAYPALERVAYALVGWAGVKLFLEGWATFSELSHHPEWALHLPKAVFWGVTLGILLLGSLLAVRKHA</sequence>
<feature type="transmembrane region" description="Helical" evidence="6">
    <location>
        <begin position="199"/>
        <end position="217"/>
    </location>
</feature>
<keyword evidence="8" id="KW-1185">Reference proteome</keyword>
<feature type="transmembrane region" description="Helical" evidence="6">
    <location>
        <begin position="6"/>
        <end position="29"/>
    </location>
</feature>
<dbReference type="PATRIC" id="fig|276.5.peg.1782"/>
<dbReference type="GO" id="GO:0016020">
    <property type="term" value="C:membrane"/>
    <property type="evidence" value="ECO:0007669"/>
    <property type="project" value="UniProtKB-SubCell"/>
</dbReference>
<dbReference type="OrthoDB" id="9806211at2"/>
<dbReference type="NCBIfam" id="TIGR03716">
    <property type="entry name" value="R_switched_YkoY"/>
    <property type="match status" value="1"/>
</dbReference>
<dbReference type="EMBL" id="JPSL02000037">
    <property type="protein sequence ID" value="KGQ21432.1"/>
    <property type="molecule type" value="Genomic_DNA"/>
</dbReference>
<gene>
    <name evidence="7" type="ORF">THFILI_02810</name>
</gene>
<protein>
    <submittedName>
        <fullName evidence="7">Membrane protein</fullName>
    </submittedName>
</protein>
<keyword evidence="3 6" id="KW-0812">Transmembrane</keyword>
<dbReference type="STRING" id="276.THFILI_02810"/>
<dbReference type="InterPro" id="IPR022493">
    <property type="entry name" value="CHP03716_TM_YkoY"/>
</dbReference>
<feature type="transmembrane region" description="Helical" evidence="6">
    <location>
        <begin position="131"/>
        <end position="151"/>
    </location>
</feature>
<dbReference type="InterPro" id="IPR005496">
    <property type="entry name" value="Integral_membrane_TerC"/>
</dbReference>
<accession>A0A0A2WRN6</accession>
<dbReference type="Pfam" id="PF03741">
    <property type="entry name" value="TerC"/>
    <property type="match status" value="1"/>
</dbReference>
<evidence type="ECO:0000313" key="8">
    <source>
        <dbReference type="Proteomes" id="UP000030364"/>
    </source>
</evidence>
<organism evidence="7 8">
    <name type="scientific">Thermus filiformis</name>
    <dbReference type="NCBI Taxonomy" id="276"/>
    <lineage>
        <taxon>Bacteria</taxon>
        <taxon>Thermotogati</taxon>
        <taxon>Deinococcota</taxon>
        <taxon>Deinococci</taxon>
        <taxon>Thermales</taxon>
        <taxon>Thermaceae</taxon>
        <taxon>Thermus</taxon>
    </lineage>
</organism>
<dbReference type="PANTHER" id="PTHR30238:SF4">
    <property type="entry name" value="SLL1022 PROTEIN"/>
    <property type="match status" value="1"/>
</dbReference>
<dbReference type="Proteomes" id="UP000030364">
    <property type="component" value="Unassembled WGS sequence"/>
</dbReference>
<reference evidence="7 8" key="1">
    <citation type="journal article" date="2015" name="Genome Announc.">
        <title>Draft Genome Sequence of the Thermophile Thermus filiformis ATCC 43280, Producer of Carotenoid-(Di)glucoside-Branched Fatty Acid (Di)esters and Source of Hyperthermostable Enzymes of Biotechnological Interest.</title>
        <authorList>
            <person name="Mandelli F."/>
            <person name="Oliveira Ramires B."/>
            <person name="Couger M.B."/>
            <person name="Paixao D.A."/>
            <person name="Camilo C.M."/>
            <person name="Polikarpov I."/>
            <person name="Prade R."/>
            <person name="Riano-Pachon D.M."/>
            <person name="Squina F.M."/>
        </authorList>
    </citation>
    <scope>NUCLEOTIDE SEQUENCE [LARGE SCALE GENOMIC DNA]</scope>
    <source>
        <strain evidence="7 8">ATCC 43280</strain>
    </source>
</reference>
<keyword evidence="5 6" id="KW-0472">Membrane</keyword>
<feature type="transmembrane region" description="Helical" evidence="6">
    <location>
        <begin position="41"/>
        <end position="60"/>
    </location>
</feature>
<name>A0A0A2WRN6_THEFI</name>
<evidence type="ECO:0000256" key="1">
    <source>
        <dbReference type="ARBA" id="ARBA00004141"/>
    </source>
</evidence>